<dbReference type="PROSITE" id="PS51762">
    <property type="entry name" value="GH16_2"/>
    <property type="match status" value="1"/>
</dbReference>
<dbReference type="InterPro" id="IPR008263">
    <property type="entry name" value="GH16_AS"/>
</dbReference>
<dbReference type="InterPro" id="IPR000757">
    <property type="entry name" value="Beta-glucanase-like"/>
</dbReference>
<keyword evidence="1" id="KW-0378">Hydrolase</keyword>
<evidence type="ECO:0000256" key="3">
    <source>
        <dbReference type="SAM" id="MobiDB-lite"/>
    </source>
</evidence>
<dbReference type="GO" id="GO:0005975">
    <property type="term" value="P:carbohydrate metabolic process"/>
    <property type="evidence" value="ECO:0007669"/>
    <property type="project" value="InterPro"/>
</dbReference>
<dbReference type="SUPFAM" id="SSF49899">
    <property type="entry name" value="Concanavalin A-like lectins/glucanases"/>
    <property type="match status" value="1"/>
</dbReference>
<accession>A0A1R1XQ77</accession>
<dbReference type="Pfam" id="PF00722">
    <property type="entry name" value="Glyco_hydro_16"/>
    <property type="match status" value="1"/>
</dbReference>
<dbReference type="PANTHER" id="PTHR31062">
    <property type="entry name" value="XYLOGLUCAN ENDOTRANSGLUCOSYLASE/HYDROLASE PROTEIN 8-RELATED"/>
    <property type="match status" value="1"/>
</dbReference>
<comment type="caution">
    <text evidence="5">The sequence shown here is derived from an EMBL/GenBank/DDBJ whole genome shotgun (WGS) entry which is preliminary data.</text>
</comment>
<gene>
    <name evidence="5" type="ORF">AYI69_g7710</name>
</gene>
<keyword evidence="2 5" id="KW-0326">Glycosidase</keyword>
<evidence type="ECO:0000313" key="6">
    <source>
        <dbReference type="Proteomes" id="UP000187429"/>
    </source>
</evidence>
<keyword evidence="6" id="KW-1185">Reference proteome</keyword>
<feature type="region of interest" description="Disordered" evidence="3">
    <location>
        <begin position="77"/>
        <end position="165"/>
    </location>
</feature>
<evidence type="ECO:0000256" key="1">
    <source>
        <dbReference type="ARBA" id="ARBA00022801"/>
    </source>
</evidence>
<dbReference type="InterPro" id="IPR013320">
    <property type="entry name" value="ConA-like_dom_sf"/>
</dbReference>
<dbReference type="PROSITE" id="PS01034">
    <property type="entry name" value="GH16_1"/>
    <property type="match status" value="1"/>
</dbReference>
<organism evidence="5 6">
    <name type="scientific">Smittium culicis</name>
    <dbReference type="NCBI Taxonomy" id="133412"/>
    <lineage>
        <taxon>Eukaryota</taxon>
        <taxon>Fungi</taxon>
        <taxon>Fungi incertae sedis</taxon>
        <taxon>Zoopagomycota</taxon>
        <taxon>Kickxellomycotina</taxon>
        <taxon>Harpellomycetes</taxon>
        <taxon>Harpellales</taxon>
        <taxon>Legeriomycetaceae</taxon>
        <taxon>Smittium</taxon>
    </lineage>
</organism>
<feature type="compositionally biased region" description="Acidic residues" evidence="3">
    <location>
        <begin position="77"/>
        <end position="98"/>
    </location>
</feature>
<feature type="compositionally biased region" description="Acidic residues" evidence="3">
    <location>
        <begin position="138"/>
        <end position="156"/>
    </location>
</feature>
<dbReference type="EMBL" id="LSSM01003798">
    <property type="protein sequence ID" value="OMJ16756.1"/>
    <property type="molecule type" value="Genomic_DNA"/>
</dbReference>
<dbReference type="InterPro" id="IPR044791">
    <property type="entry name" value="Beta-glucanase/XTH"/>
</dbReference>
<dbReference type="AlphaFoldDB" id="A0A1R1XQ77"/>
<reference evidence="6" key="1">
    <citation type="submission" date="2017-01" db="EMBL/GenBank/DDBJ databases">
        <authorList>
            <person name="Wang Y."/>
            <person name="White M."/>
            <person name="Kvist S."/>
            <person name="Moncalvo J.-M."/>
        </authorList>
    </citation>
    <scope>NUCLEOTIDE SEQUENCE [LARGE SCALE GENOMIC DNA]</scope>
    <source>
        <strain evidence="6">ID-206-W2</strain>
    </source>
</reference>
<dbReference type="Gene3D" id="2.60.120.200">
    <property type="match status" value="1"/>
</dbReference>
<feature type="domain" description="GH16" evidence="4">
    <location>
        <begin position="157"/>
        <end position="372"/>
    </location>
</feature>
<feature type="compositionally biased region" description="Acidic residues" evidence="3">
    <location>
        <begin position="113"/>
        <end position="127"/>
    </location>
</feature>
<evidence type="ECO:0000259" key="4">
    <source>
        <dbReference type="PROSITE" id="PS51762"/>
    </source>
</evidence>
<dbReference type="OrthoDB" id="4781at2759"/>
<sequence>MKYEITISIICACLIAPIRTASVLGLIPQHMESHYKNVTSYEPSKRSILNASHRLDNYIKRSVEFRKYAGLGSDEVSENDFGTLDDLDSGENYEEDPVYDQSSDMGGTHGDQLESESLQEQDTEFSDSETSGDRTSESEYDSYPEIEQEIESESDPETSSGSSSSCRALNKMCNSVSIDFSSEKADSYFDIPYCNDNISYGDDGIELRVSNQCSTTLIYKSTFKYGLIEGKIKAAPNSGSVTAFILIDDDSMDEIDFEWLGKDPSSVQSMYFNNGNPTDEGPQYHPCSSANDASSEFVNYAIELLPHAVNWYVDNELVRSVERESDSSFPANANNLRFGVWDGSGVSDWAGSGDHDQTISKAYFKSIEITEYCFE</sequence>
<protein>
    <submittedName>
        <fullName evidence="5">Putative glycosidase crf1</fullName>
    </submittedName>
</protein>
<evidence type="ECO:0000313" key="5">
    <source>
        <dbReference type="EMBL" id="OMJ16756.1"/>
    </source>
</evidence>
<name>A0A1R1XQ77_9FUNG</name>
<proteinExistence type="predicted"/>
<evidence type="ECO:0000256" key="2">
    <source>
        <dbReference type="ARBA" id="ARBA00023295"/>
    </source>
</evidence>
<dbReference type="GO" id="GO:0004553">
    <property type="term" value="F:hydrolase activity, hydrolyzing O-glycosyl compounds"/>
    <property type="evidence" value="ECO:0007669"/>
    <property type="project" value="InterPro"/>
</dbReference>
<dbReference type="Proteomes" id="UP000187429">
    <property type="component" value="Unassembled WGS sequence"/>
</dbReference>